<comment type="catalytic activity">
    <reaction evidence="1 4">
        <text>a uridine in RNA = a pseudouridine in RNA</text>
        <dbReference type="Rhea" id="RHEA:48348"/>
        <dbReference type="Rhea" id="RHEA-COMP:12068"/>
        <dbReference type="Rhea" id="RHEA-COMP:12069"/>
        <dbReference type="ChEBI" id="CHEBI:65314"/>
        <dbReference type="ChEBI" id="CHEBI:65315"/>
    </reaction>
</comment>
<accession>A0ABV5VRB1</accession>
<dbReference type="Pfam" id="PF00849">
    <property type="entry name" value="PseudoU_synth_2"/>
    <property type="match status" value="1"/>
</dbReference>
<keyword evidence="4" id="KW-0413">Isomerase</keyword>
<comment type="similarity">
    <text evidence="2 4">Belongs to the pseudouridine synthase RluA family.</text>
</comment>
<keyword evidence="7" id="KW-1185">Reference proteome</keyword>
<evidence type="ECO:0000313" key="6">
    <source>
        <dbReference type="EMBL" id="MFB9750811.1"/>
    </source>
</evidence>
<evidence type="ECO:0000256" key="2">
    <source>
        <dbReference type="ARBA" id="ARBA00010876"/>
    </source>
</evidence>
<evidence type="ECO:0000313" key="7">
    <source>
        <dbReference type="Proteomes" id="UP001589619"/>
    </source>
</evidence>
<evidence type="ECO:0000259" key="5">
    <source>
        <dbReference type="Pfam" id="PF00849"/>
    </source>
</evidence>
<feature type="domain" description="Pseudouridine synthase RsuA/RluA-like" evidence="5">
    <location>
        <begin position="91"/>
        <end position="243"/>
    </location>
</feature>
<protein>
    <recommendedName>
        <fullName evidence="4">Pseudouridine synthase</fullName>
        <ecNumber evidence="4">5.4.99.-</ecNumber>
    </recommendedName>
</protein>
<sequence length="348" mass="38703">MSYYEPLTYVVPPEEDGTLLKTVLRDRMQLSRKLLSRLKLTPEGIAVNGERRYTSTRVQAGDIVEVRMEEEQSEDILPQPLPLDILYEDDHLLIVNKAAGMIVHPTHGHYMNTLANAVVHHWLERGEKVRFRPVHRLDRETSGVLAIAKNPYAHQHISEQMQAGEVDKTYLAIVHGALKESRGTVDAPIDRNPESPHVRIVLPGGYRSVTHFETVERYGESASLVRLRLETGRTHQIRVHMKHIGHPLIGDSMYGPDADAAFAAGAEDGFASGSRSDGEPGEPLDAFAAADEVPNAKKAGELSLGRQALHASQLAFAHPADRRPVRFEAPLPADMELLLGRLKRAYLE</sequence>
<evidence type="ECO:0000256" key="3">
    <source>
        <dbReference type="PROSITE-ProRule" id="PRU00182"/>
    </source>
</evidence>
<dbReference type="EMBL" id="JBHMAG010000004">
    <property type="protein sequence ID" value="MFB9750811.1"/>
    <property type="molecule type" value="Genomic_DNA"/>
</dbReference>
<dbReference type="InterPro" id="IPR050188">
    <property type="entry name" value="RluA_PseudoU_synthase"/>
</dbReference>
<dbReference type="SUPFAM" id="SSF55120">
    <property type="entry name" value="Pseudouridine synthase"/>
    <property type="match status" value="1"/>
</dbReference>
<dbReference type="PROSITE" id="PS50889">
    <property type="entry name" value="S4"/>
    <property type="match status" value="1"/>
</dbReference>
<dbReference type="CDD" id="cd02869">
    <property type="entry name" value="PseudoU_synth_RluA_like"/>
    <property type="match status" value="1"/>
</dbReference>
<dbReference type="RefSeq" id="WP_344905098.1">
    <property type="nucleotide sequence ID" value="NZ_BAAAYO010000002.1"/>
</dbReference>
<proteinExistence type="inferred from homology"/>
<dbReference type="PANTHER" id="PTHR21600:SF35">
    <property type="entry name" value="PSEUDOURIDINE SYNTHASE"/>
    <property type="match status" value="1"/>
</dbReference>
<dbReference type="Gene3D" id="3.30.2350.10">
    <property type="entry name" value="Pseudouridine synthase"/>
    <property type="match status" value="1"/>
</dbReference>
<dbReference type="EC" id="5.4.99.-" evidence="4"/>
<comment type="caution">
    <text evidence="6">The sequence shown here is derived from an EMBL/GenBank/DDBJ whole genome shotgun (WGS) entry which is preliminary data.</text>
</comment>
<dbReference type="InterPro" id="IPR006225">
    <property type="entry name" value="PsdUridine_synth_RluC/D"/>
</dbReference>
<gene>
    <name evidence="6" type="ORF">ACFFNY_04415</name>
</gene>
<dbReference type="InterPro" id="IPR020103">
    <property type="entry name" value="PsdUridine_synth_cat_dom_sf"/>
</dbReference>
<organism evidence="6 7">
    <name type="scientific">Paenibacillus hodogayensis</name>
    <dbReference type="NCBI Taxonomy" id="279208"/>
    <lineage>
        <taxon>Bacteria</taxon>
        <taxon>Bacillati</taxon>
        <taxon>Bacillota</taxon>
        <taxon>Bacilli</taxon>
        <taxon>Bacillales</taxon>
        <taxon>Paenibacillaceae</taxon>
        <taxon>Paenibacillus</taxon>
    </lineage>
</organism>
<dbReference type="Proteomes" id="UP001589619">
    <property type="component" value="Unassembled WGS sequence"/>
</dbReference>
<reference evidence="6 7" key="1">
    <citation type="submission" date="2024-09" db="EMBL/GenBank/DDBJ databases">
        <authorList>
            <person name="Sun Q."/>
            <person name="Mori K."/>
        </authorList>
    </citation>
    <scope>NUCLEOTIDE SEQUENCE [LARGE SCALE GENOMIC DNA]</scope>
    <source>
        <strain evidence="6 7">JCM 12520</strain>
    </source>
</reference>
<dbReference type="PANTHER" id="PTHR21600">
    <property type="entry name" value="MITOCHONDRIAL RNA PSEUDOURIDINE SYNTHASE"/>
    <property type="match status" value="1"/>
</dbReference>
<keyword evidence="3" id="KW-0694">RNA-binding</keyword>
<dbReference type="NCBIfam" id="TIGR00005">
    <property type="entry name" value="rluA_subfam"/>
    <property type="match status" value="1"/>
</dbReference>
<evidence type="ECO:0000256" key="1">
    <source>
        <dbReference type="ARBA" id="ARBA00000073"/>
    </source>
</evidence>
<evidence type="ECO:0000256" key="4">
    <source>
        <dbReference type="RuleBase" id="RU362028"/>
    </source>
</evidence>
<dbReference type="InterPro" id="IPR006145">
    <property type="entry name" value="PsdUridine_synth_RsuA/RluA"/>
</dbReference>
<name>A0ABV5VRB1_9BACL</name>
<comment type="function">
    <text evidence="4">Responsible for synthesis of pseudouridine from uracil.</text>
</comment>